<comment type="caution">
    <text evidence="1">The sequence shown here is derived from an EMBL/GenBank/DDBJ whole genome shotgun (WGS) entry which is preliminary data.</text>
</comment>
<evidence type="ECO:0000313" key="1">
    <source>
        <dbReference type="EMBL" id="CAG9316909.1"/>
    </source>
</evidence>
<keyword evidence="2" id="KW-1185">Reference proteome</keyword>
<accession>A0AAU9IS81</accession>
<name>A0AAU9IS81_9CILI</name>
<sequence>MSEQLGSLETYFGTPIFELSQFLQTNKNVFTPRSTFCNDYSFSKETTRPSTQKRNSMLGRIDLSSREYDSSPRGSIYQNSIKDIEPFLKASTRAYTTSRPRHRRSSNSEDYAHIKSKINSLKNPYEIRAVSPTQIQLKDKVRNELQMGNYHHLIRSMRKALREDEQKINQRAHVNISAFERLAKNFGSKKVNVLPPKVKYQKDEDGVIRNQEEARYMTINIAMIKWLKKRGSSNEGGLAYLK</sequence>
<gene>
    <name evidence="1" type="ORF">BSTOLATCC_MIC17541</name>
</gene>
<dbReference type="EMBL" id="CAJZBQ010000017">
    <property type="protein sequence ID" value="CAG9316909.1"/>
    <property type="molecule type" value="Genomic_DNA"/>
</dbReference>
<evidence type="ECO:0000313" key="2">
    <source>
        <dbReference type="Proteomes" id="UP001162131"/>
    </source>
</evidence>
<dbReference type="Proteomes" id="UP001162131">
    <property type="component" value="Unassembled WGS sequence"/>
</dbReference>
<proteinExistence type="predicted"/>
<protein>
    <submittedName>
        <fullName evidence="1">Uncharacterized protein</fullName>
    </submittedName>
</protein>
<reference evidence="1" key="1">
    <citation type="submission" date="2021-09" db="EMBL/GenBank/DDBJ databases">
        <authorList>
            <consortium name="AG Swart"/>
            <person name="Singh M."/>
            <person name="Singh A."/>
            <person name="Seah K."/>
            <person name="Emmerich C."/>
        </authorList>
    </citation>
    <scope>NUCLEOTIDE SEQUENCE</scope>
    <source>
        <strain evidence="1">ATCC30299</strain>
    </source>
</reference>
<organism evidence="1 2">
    <name type="scientific">Blepharisma stoltei</name>
    <dbReference type="NCBI Taxonomy" id="1481888"/>
    <lineage>
        <taxon>Eukaryota</taxon>
        <taxon>Sar</taxon>
        <taxon>Alveolata</taxon>
        <taxon>Ciliophora</taxon>
        <taxon>Postciliodesmatophora</taxon>
        <taxon>Heterotrichea</taxon>
        <taxon>Heterotrichida</taxon>
        <taxon>Blepharismidae</taxon>
        <taxon>Blepharisma</taxon>
    </lineage>
</organism>
<dbReference type="AlphaFoldDB" id="A0AAU9IS81"/>